<gene>
    <name evidence="1" type="ORF">B1B_07821</name>
</gene>
<sequence length="183" mass="19646">VADVFSAIAVLSPNQIANLRQALARKLLSVSFGAGVDSTAMLVALHEADLKPDVITFADTGGEKPETLNHVEAMCAVLKSWGWPTINVCRKSPLASTGYHDLYGNCFANQTLPSLAFGMKSCSIKWKQIPQDQFLKGVTSGPNAGPPHPLWARALAAGERIVKLIGYDCGRADLRRSKNLKTA</sequence>
<dbReference type="InterPro" id="IPR014729">
    <property type="entry name" value="Rossmann-like_a/b/a_fold"/>
</dbReference>
<feature type="non-terminal residue" evidence="1">
    <location>
        <position position="1"/>
    </location>
</feature>
<reference evidence="1" key="1">
    <citation type="submission" date="2013-08" db="EMBL/GenBank/DDBJ databases">
        <authorList>
            <person name="Mendez C."/>
            <person name="Richter M."/>
            <person name="Ferrer M."/>
            <person name="Sanchez J."/>
        </authorList>
    </citation>
    <scope>NUCLEOTIDE SEQUENCE</scope>
</reference>
<reference evidence="1" key="2">
    <citation type="journal article" date="2014" name="ISME J.">
        <title>Microbial stratification in low pH oxic and suboxic macroscopic growths along an acid mine drainage.</title>
        <authorList>
            <person name="Mendez-Garcia C."/>
            <person name="Mesa V."/>
            <person name="Sprenger R.R."/>
            <person name="Richter M."/>
            <person name="Diez M.S."/>
            <person name="Solano J."/>
            <person name="Bargiela R."/>
            <person name="Golyshina O.V."/>
            <person name="Manteca A."/>
            <person name="Ramos J.L."/>
            <person name="Gallego J.R."/>
            <person name="Llorente I."/>
            <person name="Martins Dos Santos V.A."/>
            <person name="Jensen O.N."/>
            <person name="Pelaez A.I."/>
            <person name="Sanchez J."/>
            <person name="Ferrer M."/>
        </authorList>
    </citation>
    <scope>NUCLEOTIDE SEQUENCE</scope>
</reference>
<evidence type="ECO:0000313" key="1">
    <source>
        <dbReference type="EMBL" id="EQD60340.1"/>
    </source>
</evidence>
<evidence type="ECO:0008006" key="2">
    <source>
        <dbReference type="Google" id="ProtNLM"/>
    </source>
</evidence>
<protein>
    <recommendedName>
        <fullName evidence="2">Phosphoadenosine phosphosulfate reductase</fullName>
    </recommendedName>
</protein>
<feature type="non-terminal residue" evidence="1">
    <location>
        <position position="183"/>
    </location>
</feature>
<dbReference type="SUPFAM" id="SSF52402">
    <property type="entry name" value="Adenine nucleotide alpha hydrolases-like"/>
    <property type="match status" value="1"/>
</dbReference>
<proteinExistence type="predicted"/>
<comment type="caution">
    <text evidence="1">The sequence shown here is derived from an EMBL/GenBank/DDBJ whole genome shotgun (WGS) entry which is preliminary data.</text>
</comment>
<dbReference type="AlphaFoldDB" id="T1C2H3"/>
<dbReference type="Gene3D" id="3.40.50.620">
    <property type="entry name" value="HUPs"/>
    <property type="match status" value="1"/>
</dbReference>
<organism evidence="1">
    <name type="scientific">mine drainage metagenome</name>
    <dbReference type="NCBI Taxonomy" id="410659"/>
    <lineage>
        <taxon>unclassified sequences</taxon>
        <taxon>metagenomes</taxon>
        <taxon>ecological metagenomes</taxon>
    </lineage>
</organism>
<name>T1C2H3_9ZZZZ</name>
<dbReference type="EMBL" id="AUZY01005007">
    <property type="protein sequence ID" value="EQD60340.1"/>
    <property type="molecule type" value="Genomic_DNA"/>
</dbReference>
<accession>T1C2H3</accession>